<dbReference type="SUPFAM" id="SSF51182">
    <property type="entry name" value="RmlC-like cupins"/>
    <property type="match status" value="1"/>
</dbReference>
<dbReference type="EMBL" id="FQWL01000001">
    <property type="protein sequence ID" value="SHG27089.1"/>
    <property type="molecule type" value="Genomic_DNA"/>
</dbReference>
<dbReference type="InterPro" id="IPR011051">
    <property type="entry name" value="RmlC_Cupin_sf"/>
</dbReference>
<dbReference type="Proteomes" id="UP000184532">
    <property type="component" value="Unassembled WGS sequence"/>
</dbReference>
<organism evidence="1 2">
    <name type="scientific">Flagellimonas flava</name>
    <dbReference type="NCBI Taxonomy" id="570519"/>
    <lineage>
        <taxon>Bacteria</taxon>
        <taxon>Pseudomonadati</taxon>
        <taxon>Bacteroidota</taxon>
        <taxon>Flavobacteriia</taxon>
        <taxon>Flavobacteriales</taxon>
        <taxon>Flavobacteriaceae</taxon>
        <taxon>Flagellimonas</taxon>
    </lineage>
</organism>
<name>A0A1M5IGA4_9FLAO</name>
<proteinExistence type="predicted"/>
<dbReference type="AlphaFoldDB" id="A0A1M5IGA4"/>
<reference evidence="2" key="1">
    <citation type="submission" date="2016-11" db="EMBL/GenBank/DDBJ databases">
        <authorList>
            <person name="Varghese N."/>
            <person name="Submissions S."/>
        </authorList>
    </citation>
    <scope>NUCLEOTIDE SEQUENCE [LARGE SCALE GENOMIC DNA]</scope>
    <source>
        <strain evidence="2">DSM 22638</strain>
    </source>
</reference>
<keyword evidence="2" id="KW-1185">Reference proteome</keyword>
<evidence type="ECO:0008006" key="3">
    <source>
        <dbReference type="Google" id="ProtNLM"/>
    </source>
</evidence>
<evidence type="ECO:0000313" key="1">
    <source>
        <dbReference type="EMBL" id="SHG27089.1"/>
    </source>
</evidence>
<dbReference type="OrthoDB" id="9800684at2"/>
<sequence>MQCVELNPVGNFDPWEQEKIDELLHKNISQSLGDKLVFENENVKLWDLRLNPGERIPFRKHNTNYSWVCVTGGLALTRHGNGKIDMLKLDPGDTEYREHKGKDYTNDLENIGEHPIVINILEYKESPIGHQVLFPN</sequence>
<dbReference type="InterPro" id="IPR014710">
    <property type="entry name" value="RmlC-like_jellyroll"/>
</dbReference>
<evidence type="ECO:0000313" key="2">
    <source>
        <dbReference type="Proteomes" id="UP000184532"/>
    </source>
</evidence>
<gene>
    <name evidence="1" type="ORF">SAMN04488116_0674</name>
</gene>
<protein>
    <recommendedName>
        <fullName evidence="3">Mannose-6-phosphate isomerase, cupin superfamily</fullName>
    </recommendedName>
</protein>
<dbReference type="RefSeq" id="WP_073176466.1">
    <property type="nucleotide sequence ID" value="NZ_FQWL01000001.1"/>
</dbReference>
<dbReference type="Gene3D" id="2.60.120.10">
    <property type="entry name" value="Jelly Rolls"/>
    <property type="match status" value="1"/>
</dbReference>
<accession>A0A1M5IGA4</accession>